<dbReference type="Pfam" id="PF14450">
    <property type="entry name" value="FtsA"/>
    <property type="match status" value="2"/>
</dbReference>
<keyword evidence="1 2" id="KW-0132">Cell division</keyword>
<dbReference type="Gene3D" id="3.30.420.40">
    <property type="match status" value="2"/>
</dbReference>
<protein>
    <recommendedName>
        <fullName evidence="1 2">Cell division protein FtsA</fullName>
    </recommendedName>
</protein>
<name>A0A0K0XYG3_9GAMM</name>
<dbReference type="FunFam" id="3.30.420.40:FF:000035">
    <property type="entry name" value="Cell division protein FtsA"/>
    <property type="match status" value="1"/>
</dbReference>
<dbReference type="InterPro" id="IPR020823">
    <property type="entry name" value="Cell_div_FtsA"/>
</dbReference>
<dbReference type="SMART" id="SM00842">
    <property type="entry name" value="FtsA"/>
    <property type="match status" value="1"/>
</dbReference>
<dbReference type="GO" id="GO:0032153">
    <property type="term" value="C:cell division site"/>
    <property type="evidence" value="ECO:0007669"/>
    <property type="project" value="UniProtKB-UniRule"/>
</dbReference>
<dbReference type="NCBIfam" id="NF007009">
    <property type="entry name" value="PRK09472.1"/>
    <property type="match status" value="1"/>
</dbReference>
<keyword evidence="1" id="KW-0472">Membrane</keyword>
<dbReference type="HAMAP" id="MF_02033">
    <property type="entry name" value="FtsA"/>
    <property type="match status" value="1"/>
</dbReference>
<dbReference type="EMBL" id="CP012154">
    <property type="protein sequence ID" value="AKS42724.1"/>
    <property type="molecule type" value="Genomic_DNA"/>
</dbReference>
<organism evidence="3 4">
    <name type="scientific">Wenzhouxiangella marina</name>
    <dbReference type="NCBI Taxonomy" id="1579979"/>
    <lineage>
        <taxon>Bacteria</taxon>
        <taxon>Pseudomonadati</taxon>
        <taxon>Pseudomonadota</taxon>
        <taxon>Gammaproteobacteria</taxon>
        <taxon>Chromatiales</taxon>
        <taxon>Wenzhouxiangellaceae</taxon>
        <taxon>Wenzhouxiangella</taxon>
    </lineage>
</organism>
<dbReference type="InterPro" id="IPR050696">
    <property type="entry name" value="FtsA/MreB"/>
</dbReference>
<dbReference type="InterPro" id="IPR003494">
    <property type="entry name" value="SHS2_FtsA"/>
</dbReference>
<dbReference type="PATRIC" id="fig|1579979.3.peg.2413"/>
<evidence type="ECO:0000313" key="3">
    <source>
        <dbReference type="EMBL" id="AKS42724.1"/>
    </source>
</evidence>
<comment type="subunit">
    <text evidence="1">Self-interacts. Interacts with FtsZ.</text>
</comment>
<sequence>MAKRPEKSLVVGLDIGTSKIVAIVGEIQADGQVEVIGLGSHPSRGLKRGVVVDIESTEQSIQRAVEEAELMADCEIHSVFAGIAGSHVRSLNSHGAVAIRDKEVVDGDVERVLESARAVAVPADQRILHVLPQEYVIDSTDGIRQPVGMSGVRLEARVHLVTAAVSAVQNVTKCVARCGLQVDDLILQQLASSHAVLSDDERDLGIALVDIGAGTTDVAVFTEGAIRHTTCIPIAGDLVTNDIAVALRTPTVHAEEIKIKYACALEQMVSSDETIQVPSVGNRDPRRLERQTLAQVVEARYRELFDHVHKQLRQSGFESMIPAGLVLTGGGAKMEGVVELAEEILHMPVRLGTPQGVTGLSEVVSNQIYATGVGLLIYGSRADGRHRTPLGRGGESLWERIKHWFQGEF</sequence>
<dbReference type="Gene3D" id="3.30.1490.110">
    <property type="match status" value="1"/>
</dbReference>
<dbReference type="PANTHER" id="PTHR32432:SF4">
    <property type="entry name" value="CELL DIVISION PROTEIN FTSA"/>
    <property type="match status" value="1"/>
</dbReference>
<dbReference type="NCBIfam" id="TIGR01174">
    <property type="entry name" value="ftsA"/>
    <property type="match status" value="1"/>
</dbReference>
<evidence type="ECO:0000256" key="2">
    <source>
        <dbReference type="PIRNR" id="PIRNR003101"/>
    </source>
</evidence>
<dbReference type="FunFam" id="3.30.1490.110:FF:000001">
    <property type="entry name" value="Cell division protein FtsA"/>
    <property type="match status" value="1"/>
</dbReference>
<dbReference type="PANTHER" id="PTHR32432">
    <property type="entry name" value="CELL DIVISION PROTEIN FTSA-RELATED"/>
    <property type="match status" value="1"/>
</dbReference>
<dbReference type="OrthoDB" id="9810567at2"/>
<keyword evidence="4" id="KW-1185">Reference proteome</keyword>
<dbReference type="AlphaFoldDB" id="A0A0K0XYG3"/>
<evidence type="ECO:0000313" key="4">
    <source>
        <dbReference type="Proteomes" id="UP000066624"/>
    </source>
</evidence>
<dbReference type="Pfam" id="PF02491">
    <property type="entry name" value="SHS2_FTSA"/>
    <property type="match status" value="1"/>
</dbReference>
<dbReference type="SUPFAM" id="SSF53067">
    <property type="entry name" value="Actin-like ATPase domain"/>
    <property type="match status" value="2"/>
</dbReference>
<reference evidence="3 4" key="1">
    <citation type="submission" date="2015-07" db="EMBL/GenBank/DDBJ databases">
        <authorList>
            <person name="Noorani M."/>
        </authorList>
    </citation>
    <scope>NUCLEOTIDE SEQUENCE [LARGE SCALE GENOMIC DNA]</scope>
    <source>
        <strain evidence="3 4">KCTC 42284</strain>
    </source>
</reference>
<dbReference type="GO" id="GO:0043093">
    <property type="term" value="P:FtsZ-dependent cytokinesis"/>
    <property type="evidence" value="ECO:0007669"/>
    <property type="project" value="UniProtKB-UniRule"/>
</dbReference>
<evidence type="ECO:0000256" key="1">
    <source>
        <dbReference type="HAMAP-Rule" id="MF_02033"/>
    </source>
</evidence>
<dbReference type="InterPro" id="IPR043129">
    <property type="entry name" value="ATPase_NBD"/>
</dbReference>
<proteinExistence type="inferred from homology"/>
<comment type="function">
    <text evidence="1 2">Cell division protein that is involved in the assembly of the Z ring. May serve as a membrane anchor for the Z ring.</text>
</comment>
<dbReference type="GO" id="GO:0009898">
    <property type="term" value="C:cytoplasmic side of plasma membrane"/>
    <property type="evidence" value="ECO:0007669"/>
    <property type="project" value="UniProtKB-UniRule"/>
</dbReference>
<accession>A0A0K0XYG3</accession>
<dbReference type="Proteomes" id="UP000066624">
    <property type="component" value="Chromosome"/>
</dbReference>
<gene>
    <name evidence="1" type="primary">ftsA</name>
    <name evidence="3" type="ORF">WM2015_2361</name>
</gene>
<comment type="similarity">
    <text evidence="1 2">Belongs to the FtsA/MreB family.</text>
</comment>
<keyword evidence="1 2" id="KW-0131">Cell cycle</keyword>
<dbReference type="STRING" id="1579979.WM2015_2361"/>
<dbReference type="KEGG" id="wma:WM2015_2361"/>
<dbReference type="CDD" id="cd24048">
    <property type="entry name" value="ASKHA_NBD_FtsA"/>
    <property type="match status" value="1"/>
</dbReference>
<dbReference type="RefSeq" id="WP_049726261.1">
    <property type="nucleotide sequence ID" value="NZ_CP012154.1"/>
</dbReference>
<comment type="subcellular location">
    <subcellularLocation>
        <location evidence="1">Cell membrane</location>
        <topology evidence="1">Peripheral membrane protein</topology>
        <orientation evidence="1">Cytoplasmic side</orientation>
    </subcellularLocation>
    <text evidence="1">Localizes to the Z ring in an FtsZ-dependent manner. Targeted to the membrane through a conserved C-terminal amphipathic helix.</text>
</comment>
<dbReference type="FunFam" id="3.30.420.40:FF:000032">
    <property type="entry name" value="Cell division protein FtsA"/>
    <property type="match status" value="1"/>
</dbReference>
<dbReference type="PIRSF" id="PIRSF003101">
    <property type="entry name" value="FtsA"/>
    <property type="match status" value="1"/>
</dbReference>
<keyword evidence="1" id="KW-1003">Cell membrane</keyword>